<protein>
    <submittedName>
        <fullName evidence="3">Uncharacterized protein</fullName>
    </submittedName>
</protein>
<gene>
    <name evidence="3" type="ORF">GCM10012287_25370</name>
</gene>
<name>A0ABQ2MBG2_9ACTN</name>
<reference evidence="4" key="1">
    <citation type="journal article" date="2019" name="Int. J. Syst. Evol. Microbiol.">
        <title>The Global Catalogue of Microorganisms (GCM) 10K type strain sequencing project: providing services to taxonomists for standard genome sequencing and annotation.</title>
        <authorList>
            <consortium name="The Broad Institute Genomics Platform"/>
            <consortium name="The Broad Institute Genome Sequencing Center for Infectious Disease"/>
            <person name="Wu L."/>
            <person name="Ma J."/>
        </authorList>
    </citation>
    <scope>NUCLEOTIDE SEQUENCE [LARGE SCALE GENOMIC DNA]</scope>
    <source>
        <strain evidence="4">CGMCC 4.7178</strain>
    </source>
</reference>
<dbReference type="RefSeq" id="WP_189037210.1">
    <property type="nucleotide sequence ID" value="NZ_BMMP01000007.1"/>
</dbReference>
<sequence>MSEDAKNGLGCLLMVLIIVGLVFLGRSISGIDDPPAEGNACNEPGETVVDEQGNELTCR</sequence>
<evidence type="ECO:0000256" key="1">
    <source>
        <dbReference type="SAM" id="MobiDB-lite"/>
    </source>
</evidence>
<organism evidence="3 4">
    <name type="scientific">Streptomyces daqingensis</name>
    <dbReference type="NCBI Taxonomy" id="1472640"/>
    <lineage>
        <taxon>Bacteria</taxon>
        <taxon>Bacillati</taxon>
        <taxon>Actinomycetota</taxon>
        <taxon>Actinomycetes</taxon>
        <taxon>Kitasatosporales</taxon>
        <taxon>Streptomycetaceae</taxon>
        <taxon>Streptomyces</taxon>
    </lineage>
</organism>
<comment type="caution">
    <text evidence="3">The sequence shown here is derived from an EMBL/GenBank/DDBJ whole genome shotgun (WGS) entry which is preliminary data.</text>
</comment>
<dbReference type="Proteomes" id="UP000631535">
    <property type="component" value="Unassembled WGS sequence"/>
</dbReference>
<keyword evidence="2" id="KW-1133">Transmembrane helix</keyword>
<accession>A0ABQ2MBG2</accession>
<keyword evidence="2" id="KW-0472">Membrane</keyword>
<evidence type="ECO:0000256" key="2">
    <source>
        <dbReference type="SAM" id="Phobius"/>
    </source>
</evidence>
<keyword evidence="4" id="KW-1185">Reference proteome</keyword>
<dbReference type="EMBL" id="BMMP01000007">
    <property type="protein sequence ID" value="GGO49017.1"/>
    <property type="molecule type" value="Genomic_DNA"/>
</dbReference>
<evidence type="ECO:0000313" key="4">
    <source>
        <dbReference type="Proteomes" id="UP000631535"/>
    </source>
</evidence>
<feature type="region of interest" description="Disordered" evidence="1">
    <location>
        <begin position="35"/>
        <end position="59"/>
    </location>
</feature>
<proteinExistence type="predicted"/>
<keyword evidence="2" id="KW-0812">Transmembrane</keyword>
<feature type="transmembrane region" description="Helical" evidence="2">
    <location>
        <begin position="6"/>
        <end position="24"/>
    </location>
</feature>
<evidence type="ECO:0000313" key="3">
    <source>
        <dbReference type="EMBL" id="GGO49017.1"/>
    </source>
</evidence>